<dbReference type="AlphaFoldDB" id="A0AA38XKX6"/>
<gene>
    <name evidence="2" type="ORF">H2200_001393</name>
</gene>
<evidence type="ECO:0000259" key="1">
    <source>
        <dbReference type="Pfam" id="PF06985"/>
    </source>
</evidence>
<evidence type="ECO:0000313" key="3">
    <source>
        <dbReference type="Proteomes" id="UP001172673"/>
    </source>
</evidence>
<dbReference type="PANTHER" id="PTHR39596:SF3">
    <property type="entry name" value="HETEROKARYON INCOMPATIBILITY DOMAIN-CONTAINING PROTEIN"/>
    <property type="match status" value="1"/>
</dbReference>
<sequence>MEHLPLPSNPVLKSLPIPFLCTEDYDGGDFREYASRHGWTFSGVLGKTSVRREGTTASMTELGAFLQTWLIFGLIWKVTGEHPDMDAFQRLESGSKFLSTASLIDLIPSWTKGVVEQGWSENAVDLAEWSNSIHTCLNLSYDLVITLKLTPAYADLDLVLLSLAAIIECFQQARLDVVLWKRAPIGPSTLRIRSRKSQMDCGDLLLRSMRENGWCPSKLAQLDAPAPMELGVCWFFANMRPPDPARDHNSCSRKDIKSAAVTAVTLVQTKTTWRQVIESGFFPIAKTVHSRSDNSSKAVVKVEPRLVDTAFVAISHVWADGHGNPDGNILPSCFLLNLQAMVDALPRDDSDVTTPFWIDTLCIPRHPLSLRNKALGRLREPYETAKHVLVLDSFLRSLKSDGMTLTEIVAYITACRWTQRLWTFQEGFLGKRIWFQFQERALELSELVEEWNKKFRRIPSSPSTSVVLDIIARYTASIILPDVRDASMRASTAFLRMALCTRSTSEATDEALCLATLLRLDLAEVLNEPPSQRMQAFWRHLPDVPWGFVFSRAARKLEVPGLRWAPATFMGEPDNSSWMGKHWRIDDGKKASIADLGIVVSLTALRIGCPDNVPDVVRKSPPGLFRALCATNYKEEHGMILTDAAGRWYRCYLEQDWHSSPACYTKTGQQQFAIVLPVPWDPKQLRKPRDDFDTGGSTDGILVTYDATTSTNGMPIIAKAHKHVGVHIMGRKRSLLWNMFRKCADQSLQAHSKLSSDDTAVQASDSLQTDDQYLIELVGKFARTEPGLFELDAELDAHYGDQTSEESTIRVAFTFVRLLIRGTGVFVMDAIPETSWCLD</sequence>
<dbReference type="PANTHER" id="PTHR39596">
    <property type="match status" value="1"/>
</dbReference>
<dbReference type="InterPro" id="IPR010730">
    <property type="entry name" value="HET"/>
</dbReference>
<accession>A0AA38XKX6</accession>
<reference evidence="2" key="1">
    <citation type="submission" date="2022-10" db="EMBL/GenBank/DDBJ databases">
        <title>Culturing micro-colonial fungi from biological soil crusts in the Mojave desert and describing Neophaeococcomyces mojavensis, and introducing the new genera and species Taxawa tesnikishii.</title>
        <authorList>
            <person name="Kurbessoian T."/>
            <person name="Stajich J.E."/>
        </authorList>
    </citation>
    <scope>NUCLEOTIDE SEQUENCE</scope>
    <source>
        <strain evidence="2">TK_41</strain>
    </source>
</reference>
<dbReference type="EMBL" id="JAPDRK010000002">
    <property type="protein sequence ID" value="KAJ9615318.1"/>
    <property type="molecule type" value="Genomic_DNA"/>
</dbReference>
<keyword evidence="3" id="KW-1185">Reference proteome</keyword>
<feature type="domain" description="Heterokaryon incompatibility" evidence="1">
    <location>
        <begin position="311"/>
        <end position="390"/>
    </location>
</feature>
<dbReference type="Proteomes" id="UP001172673">
    <property type="component" value="Unassembled WGS sequence"/>
</dbReference>
<organism evidence="2 3">
    <name type="scientific">Cladophialophora chaetospira</name>
    <dbReference type="NCBI Taxonomy" id="386627"/>
    <lineage>
        <taxon>Eukaryota</taxon>
        <taxon>Fungi</taxon>
        <taxon>Dikarya</taxon>
        <taxon>Ascomycota</taxon>
        <taxon>Pezizomycotina</taxon>
        <taxon>Eurotiomycetes</taxon>
        <taxon>Chaetothyriomycetidae</taxon>
        <taxon>Chaetothyriales</taxon>
        <taxon>Herpotrichiellaceae</taxon>
        <taxon>Cladophialophora</taxon>
    </lineage>
</organism>
<dbReference type="Pfam" id="PF06985">
    <property type="entry name" value="HET"/>
    <property type="match status" value="1"/>
</dbReference>
<evidence type="ECO:0000313" key="2">
    <source>
        <dbReference type="EMBL" id="KAJ9615318.1"/>
    </source>
</evidence>
<protein>
    <recommendedName>
        <fullName evidence="1">Heterokaryon incompatibility domain-containing protein</fullName>
    </recommendedName>
</protein>
<comment type="caution">
    <text evidence="2">The sequence shown here is derived from an EMBL/GenBank/DDBJ whole genome shotgun (WGS) entry which is preliminary data.</text>
</comment>
<proteinExistence type="predicted"/>
<name>A0AA38XKX6_9EURO</name>